<dbReference type="RefSeq" id="WP_170023529.1">
    <property type="nucleotide sequence ID" value="NZ_PDJJ01000001.1"/>
</dbReference>
<evidence type="ECO:0000313" key="3">
    <source>
        <dbReference type="Proteomes" id="UP000224130"/>
    </source>
</evidence>
<evidence type="ECO:0000313" key="2">
    <source>
        <dbReference type="EMBL" id="PFG42417.1"/>
    </source>
</evidence>
<name>A0A2A9ETF1_9MICO</name>
<dbReference type="AlphaFoldDB" id="A0A2A9ETF1"/>
<proteinExistence type="predicted"/>
<sequence length="505" mass="56114">MTLVLPPPVVAGDAWPDRELDVWDALADRAETIRRTAGTGHRFPPVLVEARRLLEARDTATVRERLHGRLFARAVAEIWATDRRTAQRSMTPAVLGAVAASGAVSRGTAHSLVSALLTYYDELDDWEGGRFEAARQAVARAVSGCRTRDQADVVEVLRTSPHLVAAADGPRLLARELIAQGRRLEDDPTARALCGDDQGRYAQVLRDEYYLALIASADASVEGHPFLTDATGRATRLRRDSEDRRFGIAVLSALCDKPDVVPSGQWVDAALAIGGDPRHEQSTTWHEWWGHVDPDLRARAVRWMSGADLRAFLDAVQLYGEESGNDSLQRMFPRRQRFLLGLYESGLVRNARLILGDDIRATVRRVTNVSLLDAPRFVDQAKDTAVVMVDCGDFHLVEGSHSFRLHVYMGPPGPELAEPRNRGYTRHQLINVIPSIHRNRHPDGADSYAAWTHDASGGWVRGALDFLRERGITLEESKLLTDDDLTSLVRRRAGRAPAAPLWRRR</sequence>
<protein>
    <submittedName>
        <fullName evidence="2">EH signature protein</fullName>
    </submittedName>
</protein>
<organism evidence="2 3">
    <name type="scientific">Isoptericola jiangsuensis</name>
    <dbReference type="NCBI Taxonomy" id="548579"/>
    <lineage>
        <taxon>Bacteria</taxon>
        <taxon>Bacillati</taxon>
        <taxon>Actinomycetota</taxon>
        <taxon>Actinomycetes</taxon>
        <taxon>Micrococcales</taxon>
        <taxon>Promicromonosporaceae</taxon>
        <taxon>Isoptericola</taxon>
    </lineage>
</organism>
<dbReference type="EMBL" id="PDJJ01000001">
    <property type="protein sequence ID" value="PFG42417.1"/>
    <property type="molecule type" value="Genomic_DNA"/>
</dbReference>
<dbReference type="Proteomes" id="UP000224130">
    <property type="component" value="Unassembled WGS sequence"/>
</dbReference>
<keyword evidence="3" id="KW-1185">Reference proteome</keyword>
<gene>
    <name evidence="2" type="ORF">ATJ88_1078</name>
</gene>
<dbReference type="Pfam" id="PF15611">
    <property type="entry name" value="EH_Signature"/>
    <property type="match status" value="1"/>
</dbReference>
<comment type="caution">
    <text evidence="2">The sequence shown here is derived from an EMBL/GenBank/DDBJ whole genome shotgun (WGS) entry which is preliminary data.</text>
</comment>
<accession>A0A2A9ETF1</accession>
<feature type="domain" description="Zorya protein ZorC EH" evidence="1">
    <location>
        <begin position="60"/>
        <end position="465"/>
    </location>
</feature>
<reference evidence="2 3" key="1">
    <citation type="submission" date="2017-10" db="EMBL/GenBank/DDBJ databases">
        <title>Sequencing the genomes of 1000 actinobacteria strains.</title>
        <authorList>
            <person name="Klenk H.-P."/>
        </authorList>
    </citation>
    <scope>NUCLEOTIDE SEQUENCE [LARGE SCALE GENOMIC DNA]</scope>
    <source>
        <strain evidence="2 3">DSM 21863</strain>
    </source>
</reference>
<dbReference type="InterPro" id="IPR028943">
    <property type="entry name" value="ZorC_EH_Signature_dom"/>
</dbReference>
<evidence type="ECO:0000259" key="1">
    <source>
        <dbReference type="Pfam" id="PF15611"/>
    </source>
</evidence>